<feature type="non-terminal residue" evidence="1">
    <location>
        <position position="1"/>
    </location>
</feature>
<organism evidence="1 2">
    <name type="scientific">Chaenocephalus aceratus</name>
    <name type="common">Blackfin icefish</name>
    <name type="synonym">Chaenichthys aceratus</name>
    <dbReference type="NCBI Taxonomy" id="36190"/>
    <lineage>
        <taxon>Eukaryota</taxon>
        <taxon>Metazoa</taxon>
        <taxon>Chordata</taxon>
        <taxon>Craniata</taxon>
        <taxon>Vertebrata</taxon>
        <taxon>Euteleostomi</taxon>
        <taxon>Actinopterygii</taxon>
        <taxon>Neopterygii</taxon>
        <taxon>Teleostei</taxon>
        <taxon>Neoteleostei</taxon>
        <taxon>Acanthomorphata</taxon>
        <taxon>Eupercaria</taxon>
        <taxon>Perciformes</taxon>
        <taxon>Notothenioidei</taxon>
        <taxon>Channichthyidae</taxon>
        <taxon>Chaenocephalus</taxon>
    </lineage>
</organism>
<evidence type="ECO:0000313" key="2">
    <source>
        <dbReference type="Proteomes" id="UP001057452"/>
    </source>
</evidence>
<dbReference type="Proteomes" id="UP001057452">
    <property type="component" value="Chromosome 8"/>
</dbReference>
<gene>
    <name evidence="1" type="ORF">KUCAC02_007211</name>
</gene>
<comment type="caution">
    <text evidence="1">The sequence shown here is derived from an EMBL/GenBank/DDBJ whole genome shotgun (WGS) entry which is preliminary data.</text>
</comment>
<protein>
    <submittedName>
        <fullName evidence="1">Uncharacterized protein</fullName>
    </submittedName>
</protein>
<evidence type="ECO:0000313" key="1">
    <source>
        <dbReference type="EMBL" id="KAI4821613.1"/>
    </source>
</evidence>
<keyword evidence="2" id="KW-1185">Reference proteome</keyword>
<sequence>TTGFMEGGSFNLRSRKKGEEGEIRSWKVLKEDVGLEQWFHLHCQLAVILVLAPASAPVQQHGSSVQRGLHRLRALVREGGFSLVTQLLQRQETQGLLSGDKRKLKSGNGVMVPQKKVHEPHPTATAYCAEGLRPRFTLGPLRQPQTSKACWSFVSWKILLQTRNGYIWCVRVFGRGGRPLLEWAVVLGTKRDRGLNCRGATLRGPGEQRSYAKGKRILRVSTHTPSSPAIRSPKHPSTMNTQSVQWSLSCPTVSYGTHLVHSRTGYTKCSHECQNRGEDKQYRS</sequence>
<proteinExistence type="predicted"/>
<accession>A0ACB9X5L3</accession>
<reference evidence="1" key="1">
    <citation type="submission" date="2022-05" db="EMBL/GenBank/DDBJ databases">
        <title>Chromosome-level genome of Chaenocephalus aceratus.</title>
        <authorList>
            <person name="Park H."/>
        </authorList>
    </citation>
    <scope>NUCLEOTIDE SEQUENCE</scope>
    <source>
        <strain evidence="1">KU_202001</strain>
    </source>
</reference>
<name>A0ACB9X5L3_CHAAC</name>
<dbReference type="EMBL" id="CM043792">
    <property type="protein sequence ID" value="KAI4821613.1"/>
    <property type="molecule type" value="Genomic_DNA"/>
</dbReference>